<dbReference type="EMBL" id="AMBO01000391">
    <property type="protein sequence ID" value="EKC98424.1"/>
    <property type="molecule type" value="Genomic_DNA"/>
</dbReference>
<evidence type="ECO:0000313" key="2">
    <source>
        <dbReference type="EMBL" id="EKC98424.1"/>
    </source>
</evidence>
<dbReference type="InterPro" id="IPR019034">
    <property type="entry name" value="UPF0390"/>
</dbReference>
<gene>
    <name evidence="2" type="ORF">A1Q2_07438</name>
</gene>
<dbReference type="InParanoid" id="K1V3A4"/>
<dbReference type="AlphaFoldDB" id="K1V3A4"/>
<organism evidence="2 3">
    <name type="scientific">Trichosporon asahii var. asahii (strain CBS 8904)</name>
    <name type="common">Yeast</name>
    <dbReference type="NCBI Taxonomy" id="1220162"/>
    <lineage>
        <taxon>Eukaryota</taxon>
        <taxon>Fungi</taxon>
        <taxon>Dikarya</taxon>
        <taxon>Basidiomycota</taxon>
        <taxon>Agaricomycotina</taxon>
        <taxon>Tremellomycetes</taxon>
        <taxon>Trichosporonales</taxon>
        <taxon>Trichosporonaceae</taxon>
        <taxon>Trichosporon</taxon>
    </lineage>
</organism>
<protein>
    <submittedName>
        <fullName evidence="2">Uncharacterized protein</fullName>
    </submittedName>
</protein>
<evidence type="ECO:0000313" key="3">
    <source>
        <dbReference type="Proteomes" id="UP000006757"/>
    </source>
</evidence>
<dbReference type="Proteomes" id="UP000006757">
    <property type="component" value="Unassembled WGS sequence"/>
</dbReference>
<comment type="caution">
    <text evidence="2">The sequence shown here is derived from an EMBL/GenBank/DDBJ whole genome shotgun (WGS) entry which is preliminary data.</text>
</comment>
<dbReference type="Pfam" id="PF09495">
    <property type="entry name" value="DUF2462"/>
    <property type="match status" value="1"/>
</dbReference>
<feature type="region of interest" description="Disordered" evidence="1">
    <location>
        <begin position="118"/>
        <end position="143"/>
    </location>
</feature>
<reference evidence="2 3" key="1">
    <citation type="journal article" date="2012" name="Eukaryot. Cell">
        <title>Genome sequence of the Trichosporon asahii environmental strain CBS 8904.</title>
        <authorList>
            <person name="Yang R.Y."/>
            <person name="Li H.T."/>
            <person name="Zhu H."/>
            <person name="Zhou G.P."/>
            <person name="Wang M."/>
            <person name="Wang L."/>
        </authorList>
    </citation>
    <scope>NUCLEOTIDE SEQUENCE [LARGE SCALE GENOMIC DNA]</scope>
    <source>
        <strain evidence="2 3">CBS 8904</strain>
    </source>
</reference>
<accession>K1V3A4</accession>
<dbReference type="HOGENOM" id="CLU_1807588_0_0_1"/>
<feature type="region of interest" description="Disordered" evidence="1">
    <location>
        <begin position="1"/>
        <end position="38"/>
    </location>
</feature>
<proteinExistence type="predicted"/>
<feature type="compositionally biased region" description="Low complexity" evidence="1">
    <location>
        <begin position="134"/>
        <end position="143"/>
    </location>
</feature>
<sequence length="143" mass="16013">MAQGAGKLKAAKTSGGRKNTGLTKKGKRNCAPKKAMASKEYMTKKKGWVHGDAVERRKATQVFDQHMVTNPLTSARFDEVYTIELHWNSKTMCDPSADRLKPILALSSQDILPELLQLHNPPEYPADPRRSRPRSTPTLSGRW</sequence>
<name>K1V3A4_TRIAC</name>
<evidence type="ECO:0000256" key="1">
    <source>
        <dbReference type="SAM" id="MobiDB-lite"/>
    </source>
</evidence>
<keyword evidence="3" id="KW-1185">Reference proteome</keyword>